<sequence>MNIEDVIIIDDSDEDMNIDEAEIDIDEEVEEDSDYESENGEDYEQVLPLNREDLRDITEQQIMCSITFYYKGNGDKFCSTCFIRVQDLYSRANIVHKHETGKYVHLIEPSCHNCGNNLCQVIACSVCPFCA</sequence>
<evidence type="ECO:0000256" key="1">
    <source>
        <dbReference type="SAM" id="MobiDB-lite"/>
    </source>
</evidence>
<dbReference type="Proteomes" id="UP000036403">
    <property type="component" value="Unassembled WGS sequence"/>
</dbReference>
<dbReference type="AlphaFoldDB" id="A0A0J7MP35"/>
<protein>
    <submittedName>
        <fullName evidence="2">Uncharacterized protein</fullName>
    </submittedName>
</protein>
<comment type="caution">
    <text evidence="2">The sequence shown here is derived from an EMBL/GenBank/DDBJ whole genome shotgun (WGS) entry which is preliminary data.</text>
</comment>
<gene>
    <name evidence="2" type="ORF">RF55_23221</name>
</gene>
<feature type="region of interest" description="Disordered" evidence="1">
    <location>
        <begin position="23"/>
        <end position="42"/>
    </location>
</feature>
<name>A0A0J7MP35_LASNI</name>
<evidence type="ECO:0000313" key="2">
    <source>
        <dbReference type="EMBL" id="KMQ82365.1"/>
    </source>
</evidence>
<evidence type="ECO:0000313" key="3">
    <source>
        <dbReference type="Proteomes" id="UP000036403"/>
    </source>
</evidence>
<accession>A0A0J7MP35</accession>
<dbReference type="OrthoDB" id="10648338at2759"/>
<dbReference type="PaxDb" id="67767-A0A0J7MP35"/>
<keyword evidence="3" id="KW-1185">Reference proteome</keyword>
<organism evidence="2 3">
    <name type="scientific">Lasius niger</name>
    <name type="common">Black garden ant</name>
    <dbReference type="NCBI Taxonomy" id="67767"/>
    <lineage>
        <taxon>Eukaryota</taxon>
        <taxon>Metazoa</taxon>
        <taxon>Ecdysozoa</taxon>
        <taxon>Arthropoda</taxon>
        <taxon>Hexapoda</taxon>
        <taxon>Insecta</taxon>
        <taxon>Pterygota</taxon>
        <taxon>Neoptera</taxon>
        <taxon>Endopterygota</taxon>
        <taxon>Hymenoptera</taxon>
        <taxon>Apocrita</taxon>
        <taxon>Aculeata</taxon>
        <taxon>Formicoidea</taxon>
        <taxon>Formicidae</taxon>
        <taxon>Formicinae</taxon>
        <taxon>Lasius</taxon>
        <taxon>Lasius</taxon>
    </lineage>
</organism>
<dbReference type="EMBL" id="LBMM01025992">
    <property type="protein sequence ID" value="KMQ82365.1"/>
    <property type="molecule type" value="Genomic_DNA"/>
</dbReference>
<reference evidence="2 3" key="1">
    <citation type="submission" date="2015-04" db="EMBL/GenBank/DDBJ databases">
        <title>Lasius niger genome sequencing.</title>
        <authorList>
            <person name="Konorov E.A."/>
            <person name="Nikitin M.A."/>
            <person name="Kirill M.V."/>
            <person name="Chang P."/>
        </authorList>
    </citation>
    <scope>NUCLEOTIDE SEQUENCE [LARGE SCALE GENOMIC DNA]</scope>
    <source>
        <tissue evidence="2">Whole</tissue>
    </source>
</reference>
<proteinExistence type="predicted"/>